<organism evidence="3 4">
    <name type="scientific">Magnaporthiopsis poae (strain ATCC 64411 / 73-15)</name>
    <name type="common">Kentucky bluegrass fungus</name>
    <name type="synonym">Magnaporthe poae</name>
    <dbReference type="NCBI Taxonomy" id="644358"/>
    <lineage>
        <taxon>Eukaryota</taxon>
        <taxon>Fungi</taxon>
        <taxon>Dikarya</taxon>
        <taxon>Ascomycota</taxon>
        <taxon>Pezizomycotina</taxon>
        <taxon>Sordariomycetes</taxon>
        <taxon>Sordariomycetidae</taxon>
        <taxon>Magnaporthales</taxon>
        <taxon>Magnaporthaceae</taxon>
        <taxon>Magnaporthiopsis</taxon>
    </lineage>
</organism>
<evidence type="ECO:0000313" key="4">
    <source>
        <dbReference type="Proteomes" id="UP000011715"/>
    </source>
</evidence>
<sequence>MPAARNVPSDPELPMSLASLESELHLMRLSDATRSPFPQQHESEMAAALLSRRDAPTVAAAAQDEPGRCGDHRLMDDDLRGKKGDEKSDVDENKPDNGGKPDEDGDNSNKPEEPSD</sequence>
<accession>A0A0C4DTW3</accession>
<reference evidence="2" key="2">
    <citation type="submission" date="2010-05" db="EMBL/GenBank/DDBJ databases">
        <title>The Genome Sequence of Magnaporthe poae strain ATCC 64411.</title>
        <authorList>
            <consortium name="The Broad Institute Genome Sequencing Platform"/>
            <consortium name="Broad Institute Genome Sequencing Center for Infectious Disease"/>
            <person name="Ma L.-J."/>
            <person name="Dead R."/>
            <person name="Young S."/>
            <person name="Zeng Q."/>
            <person name="Koehrsen M."/>
            <person name="Alvarado L."/>
            <person name="Berlin A."/>
            <person name="Chapman S.B."/>
            <person name="Chen Z."/>
            <person name="Freedman E."/>
            <person name="Gellesch M."/>
            <person name="Goldberg J."/>
            <person name="Griggs A."/>
            <person name="Gujja S."/>
            <person name="Heilman E.R."/>
            <person name="Heiman D."/>
            <person name="Hepburn T."/>
            <person name="Howarth C."/>
            <person name="Jen D."/>
            <person name="Larson L."/>
            <person name="Mehta T."/>
            <person name="Neiman D."/>
            <person name="Pearson M."/>
            <person name="Roberts A."/>
            <person name="Saif S."/>
            <person name="Shea T."/>
            <person name="Shenoy N."/>
            <person name="Sisk P."/>
            <person name="Stolte C."/>
            <person name="Sykes S."/>
            <person name="Walk T."/>
            <person name="White J."/>
            <person name="Yandava C."/>
            <person name="Haas B."/>
            <person name="Nusbaum C."/>
            <person name="Birren B."/>
        </authorList>
    </citation>
    <scope>NUCLEOTIDE SEQUENCE</scope>
    <source>
        <strain evidence="2">ATCC 64411</strain>
    </source>
</reference>
<evidence type="ECO:0000313" key="3">
    <source>
        <dbReference type="EnsemblFungi" id="MAPG_03390T0"/>
    </source>
</evidence>
<protein>
    <submittedName>
        <fullName evidence="2 3">Uncharacterized protein</fullName>
    </submittedName>
</protein>
<reference evidence="3" key="5">
    <citation type="submission" date="2015-06" db="UniProtKB">
        <authorList>
            <consortium name="EnsemblFungi"/>
        </authorList>
    </citation>
    <scope>IDENTIFICATION</scope>
    <source>
        <strain evidence="3">ATCC 64411</strain>
    </source>
</reference>
<evidence type="ECO:0000256" key="1">
    <source>
        <dbReference type="SAM" id="MobiDB-lite"/>
    </source>
</evidence>
<dbReference type="VEuPathDB" id="FungiDB:MAPG_03390"/>
<keyword evidence="4" id="KW-1185">Reference proteome</keyword>
<proteinExistence type="predicted"/>
<dbReference type="EnsemblFungi" id="MAPG_03390T0">
    <property type="protein sequence ID" value="MAPG_03390T0"/>
    <property type="gene ID" value="MAPG_03390"/>
</dbReference>
<feature type="region of interest" description="Disordered" evidence="1">
    <location>
        <begin position="50"/>
        <end position="116"/>
    </location>
</feature>
<reference evidence="4" key="1">
    <citation type="submission" date="2010-05" db="EMBL/GenBank/DDBJ databases">
        <title>The genome sequence of Magnaporthe poae strain ATCC 64411.</title>
        <authorList>
            <person name="Ma L.-J."/>
            <person name="Dead R."/>
            <person name="Young S."/>
            <person name="Zeng Q."/>
            <person name="Koehrsen M."/>
            <person name="Alvarado L."/>
            <person name="Berlin A."/>
            <person name="Chapman S.B."/>
            <person name="Chen Z."/>
            <person name="Freedman E."/>
            <person name="Gellesch M."/>
            <person name="Goldberg J."/>
            <person name="Griggs A."/>
            <person name="Gujja S."/>
            <person name="Heilman E.R."/>
            <person name="Heiman D."/>
            <person name="Hepburn T."/>
            <person name="Howarth C."/>
            <person name="Jen D."/>
            <person name="Larson L."/>
            <person name="Mehta T."/>
            <person name="Neiman D."/>
            <person name="Pearson M."/>
            <person name="Roberts A."/>
            <person name="Saif S."/>
            <person name="Shea T."/>
            <person name="Shenoy N."/>
            <person name="Sisk P."/>
            <person name="Stolte C."/>
            <person name="Sykes S."/>
            <person name="Walk T."/>
            <person name="White J."/>
            <person name="Yandava C."/>
            <person name="Haas B."/>
            <person name="Nusbaum C."/>
            <person name="Birren B."/>
        </authorList>
    </citation>
    <scope>NUCLEOTIDE SEQUENCE [LARGE SCALE GENOMIC DNA]</scope>
    <source>
        <strain evidence="4">ATCC 64411 / 73-15</strain>
    </source>
</reference>
<dbReference type="Proteomes" id="UP000011715">
    <property type="component" value="Unassembled WGS sequence"/>
</dbReference>
<gene>
    <name evidence="2" type="ORF">MAPG_03390</name>
</gene>
<feature type="compositionally biased region" description="Basic and acidic residues" evidence="1">
    <location>
        <begin position="65"/>
        <end position="116"/>
    </location>
</feature>
<dbReference type="EMBL" id="ADBL01000815">
    <property type="status" value="NOT_ANNOTATED_CDS"/>
    <property type="molecule type" value="Genomic_DNA"/>
</dbReference>
<dbReference type="EMBL" id="GL876967">
    <property type="protein sequence ID" value="KLU84346.1"/>
    <property type="molecule type" value="Genomic_DNA"/>
</dbReference>
<reference evidence="3" key="4">
    <citation type="journal article" date="2015" name="G3 (Bethesda)">
        <title>Genome sequences of three phytopathogenic species of the Magnaporthaceae family of fungi.</title>
        <authorList>
            <person name="Okagaki L.H."/>
            <person name="Nunes C.C."/>
            <person name="Sailsbery J."/>
            <person name="Clay B."/>
            <person name="Brown D."/>
            <person name="John T."/>
            <person name="Oh Y."/>
            <person name="Young N."/>
            <person name="Fitzgerald M."/>
            <person name="Haas B.J."/>
            <person name="Zeng Q."/>
            <person name="Young S."/>
            <person name="Adiconis X."/>
            <person name="Fan L."/>
            <person name="Levin J.Z."/>
            <person name="Mitchell T.K."/>
            <person name="Okubara P.A."/>
            <person name="Farman M.L."/>
            <person name="Kohn L.M."/>
            <person name="Birren B."/>
            <person name="Ma L.-J."/>
            <person name="Dean R.A."/>
        </authorList>
    </citation>
    <scope>NUCLEOTIDE SEQUENCE</scope>
    <source>
        <strain evidence="3">ATCC 64411 / 73-15</strain>
    </source>
</reference>
<evidence type="ECO:0000313" key="2">
    <source>
        <dbReference type="EMBL" id="KLU84346.1"/>
    </source>
</evidence>
<name>A0A0C4DTW3_MAGP6</name>
<dbReference type="AlphaFoldDB" id="A0A0C4DTW3"/>
<reference evidence="2" key="3">
    <citation type="submission" date="2011-03" db="EMBL/GenBank/DDBJ databases">
        <title>Annotation of Magnaporthe poae ATCC 64411.</title>
        <authorList>
            <person name="Ma L.-J."/>
            <person name="Dead R."/>
            <person name="Young S.K."/>
            <person name="Zeng Q."/>
            <person name="Gargeya S."/>
            <person name="Fitzgerald M."/>
            <person name="Haas B."/>
            <person name="Abouelleil A."/>
            <person name="Alvarado L."/>
            <person name="Arachchi H.M."/>
            <person name="Berlin A."/>
            <person name="Brown A."/>
            <person name="Chapman S.B."/>
            <person name="Chen Z."/>
            <person name="Dunbar C."/>
            <person name="Freedman E."/>
            <person name="Gearin G."/>
            <person name="Gellesch M."/>
            <person name="Goldberg J."/>
            <person name="Griggs A."/>
            <person name="Gujja S."/>
            <person name="Heiman D."/>
            <person name="Howarth C."/>
            <person name="Larson L."/>
            <person name="Lui A."/>
            <person name="MacDonald P.J.P."/>
            <person name="Mehta T."/>
            <person name="Montmayeur A."/>
            <person name="Murphy C."/>
            <person name="Neiman D."/>
            <person name="Pearson M."/>
            <person name="Priest M."/>
            <person name="Roberts A."/>
            <person name="Saif S."/>
            <person name="Shea T."/>
            <person name="Shenoy N."/>
            <person name="Sisk P."/>
            <person name="Stolte C."/>
            <person name="Sykes S."/>
            <person name="Yandava C."/>
            <person name="Wortman J."/>
            <person name="Nusbaum C."/>
            <person name="Birren B."/>
        </authorList>
    </citation>
    <scope>NUCLEOTIDE SEQUENCE</scope>
    <source>
        <strain evidence="2">ATCC 64411</strain>
    </source>
</reference>